<dbReference type="InterPro" id="IPR001610">
    <property type="entry name" value="PAC"/>
</dbReference>
<evidence type="ECO:0000259" key="6">
    <source>
        <dbReference type="PROSITE" id="PS50109"/>
    </source>
</evidence>
<dbReference type="Pfam" id="PF00989">
    <property type="entry name" value="PAS"/>
    <property type="match status" value="1"/>
</dbReference>
<dbReference type="Gene3D" id="2.10.70.100">
    <property type="match status" value="1"/>
</dbReference>
<organism evidence="9 10">
    <name type="scientific">Flaviaesturariibacter amylovorans</name>
    <dbReference type="NCBI Taxonomy" id="1084520"/>
    <lineage>
        <taxon>Bacteria</taxon>
        <taxon>Pseudomonadati</taxon>
        <taxon>Bacteroidota</taxon>
        <taxon>Chitinophagia</taxon>
        <taxon>Chitinophagales</taxon>
        <taxon>Chitinophagaceae</taxon>
        <taxon>Flaviaestuariibacter</taxon>
    </lineage>
</organism>
<dbReference type="PRINTS" id="PR00344">
    <property type="entry name" value="BCTRLSENSOR"/>
</dbReference>
<keyword evidence="4" id="KW-0808">Transferase</keyword>
<dbReference type="InterPro" id="IPR013767">
    <property type="entry name" value="PAS_fold"/>
</dbReference>
<dbReference type="SMART" id="SM00387">
    <property type="entry name" value="HATPase_c"/>
    <property type="match status" value="1"/>
</dbReference>
<keyword evidence="3" id="KW-0597">Phosphoprotein</keyword>
<dbReference type="Gene3D" id="1.10.287.130">
    <property type="match status" value="1"/>
</dbReference>
<dbReference type="InterPro" id="IPR036890">
    <property type="entry name" value="HATPase_C_sf"/>
</dbReference>
<name>A0ABP8GUY0_9BACT</name>
<reference evidence="10" key="1">
    <citation type="journal article" date="2019" name="Int. J. Syst. Evol. Microbiol.">
        <title>The Global Catalogue of Microorganisms (GCM) 10K type strain sequencing project: providing services to taxonomists for standard genome sequencing and annotation.</title>
        <authorList>
            <consortium name="The Broad Institute Genomics Platform"/>
            <consortium name="The Broad Institute Genome Sequencing Center for Infectious Disease"/>
            <person name="Wu L."/>
            <person name="Ma J."/>
        </authorList>
    </citation>
    <scope>NUCLEOTIDE SEQUENCE [LARGE SCALE GENOMIC DNA]</scope>
    <source>
        <strain evidence="10">JCM 17919</strain>
    </source>
</reference>
<dbReference type="SUPFAM" id="SSF55874">
    <property type="entry name" value="ATPase domain of HSP90 chaperone/DNA topoisomerase II/histidine kinase"/>
    <property type="match status" value="1"/>
</dbReference>
<dbReference type="InterPro" id="IPR003661">
    <property type="entry name" value="HisK_dim/P_dom"/>
</dbReference>
<dbReference type="EMBL" id="BAABGY010000007">
    <property type="protein sequence ID" value="GAA4330103.1"/>
    <property type="molecule type" value="Genomic_DNA"/>
</dbReference>
<dbReference type="PROSITE" id="PS50113">
    <property type="entry name" value="PAC"/>
    <property type="match status" value="1"/>
</dbReference>
<evidence type="ECO:0000313" key="9">
    <source>
        <dbReference type="EMBL" id="GAA4330103.1"/>
    </source>
</evidence>
<dbReference type="Gene3D" id="3.30.450.20">
    <property type="entry name" value="PAS domain"/>
    <property type="match status" value="3"/>
</dbReference>
<comment type="catalytic activity">
    <reaction evidence="1">
        <text>ATP + protein L-histidine = ADP + protein N-phospho-L-histidine.</text>
        <dbReference type="EC" id="2.7.13.3"/>
    </reaction>
</comment>
<dbReference type="PANTHER" id="PTHR43304:SF1">
    <property type="entry name" value="PAC DOMAIN-CONTAINING PROTEIN"/>
    <property type="match status" value="1"/>
</dbReference>
<comment type="caution">
    <text evidence="9">The sequence shown here is derived from an EMBL/GenBank/DDBJ whole genome shotgun (WGS) entry which is preliminary data.</text>
</comment>
<dbReference type="Pfam" id="PF02518">
    <property type="entry name" value="HATPase_c"/>
    <property type="match status" value="1"/>
</dbReference>
<dbReference type="PROSITE" id="PS50109">
    <property type="entry name" value="HIS_KIN"/>
    <property type="match status" value="1"/>
</dbReference>
<feature type="domain" description="PAS" evidence="7">
    <location>
        <begin position="136"/>
        <end position="208"/>
    </location>
</feature>
<dbReference type="InterPro" id="IPR035965">
    <property type="entry name" value="PAS-like_dom_sf"/>
</dbReference>
<evidence type="ECO:0000313" key="10">
    <source>
        <dbReference type="Proteomes" id="UP001501725"/>
    </source>
</evidence>
<dbReference type="InterPro" id="IPR013656">
    <property type="entry name" value="PAS_4"/>
</dbReference>
<dbReference type="Pfam" id="PF08448">
    <property type="entry name" value="PAS_4"/>
    <property type="match status" value="1"/>
</dbReference>
<dbReference type="InterPro" id="IPR013655">
    <property type="entry name" value="PAS_fold_3"/>
</dbReference>
<dbReference type="RefSeq" id="WP_345255643.1">
    <property type="nucleotide sequence ID" value="NZ_BAABGY010000007.1"/>
</dbReference>
<dbReference type="CDD" id="cd00082">
    <property type="entry name" value="HisKA"/>
    <property type="match status" value="1"/>
</dbReference>
<feature type="domain" description="Histidine kinase" evidence="6">
    <location>
        <begin position="420"/>
        <end position="638"/>
    </location>
</feature>
<evidence type="ECO:0000256" key="1">
    <source>
        <dbReference type="ARBA" id="ARBA00000085"/>
    </source>
</evidence>
<keyword evidence="5" id="KW-0418">Kinase</keyword>
<evidence type="ECO:0000256" key="4">
    <source>
        <dbReference type="ARBA" id="ARBA00022679"/>
    </source>
</evidence>
<dbReference type="InterPro" id="IPR000014">
    <property type="entry name" value="PAS"/>
</dbReference>
<dbReference type="SMART" id="SM00091">
    <property type="entry name" value="PAS"/>
    <property type="match status" value="3"/>
</dbReference>
<accession>A0ABP8GUY0</accession>
<dbReference type="Pfam" id="PF00512">
    <property type="entry name" value="HisKA"/>
    <property type="match status" value="1"/>
</dbReference>
<dbReference type="Proteomes" id="UP001501725">
    <property type="component" value="Unassembled WGS sequence"/>
</dbReference>
<evidence type="ECO:0000259" key="8">
    <source>
        <dbReference type="PROSITE" id="PS50113"/>
    </source>
</evidence>
<dbReference type="SUPFAM" id="SSF55785">
    <property type="entry name" value="PYP-like sensor domain (PAS domain)"/>
    <property type="match status" value="3"/>
</dbReference>
<dbReference type="InterPro" id="IPR005467">
    <property type="entry name" value="His_kinase_dom"/>
</dbReference>
<protein>
    <recommendedName>
        <fullName evidence="2">histidine kinase</fullName>
        <ecNumber evidence="2">2.7.13.3</ecNumber>
    </recommendedName>
</protein>
<dbReference type="Gene3D" id="3.30.565.10">
    <property type="entry name" value="Histidine kinase-like ATPase, C-terminal domain"/>
    <property type="match status" value="1"/>
</dbReference>
<evidence type="ECO:0000256" key="3">
    <source>
        <dbReference type="ARBA" id="ARBA00022553"/>
    </source>
</evidence>
<dbReference type="InterPro" id="IPR003594">
    <property type="entry name" value="HATPase_dom"/>
</dbReference>
<dbReference type="InterPro" id="IPR004358">
    <property type="entry name" value="Sig_transdc_His_kin-like_C"/>
</dbReference>
<dbReference type="SUPFAM" id="SSF47384">
    <property type="entry name" value="Homodimeric domain of signal transducing histidine kinase"/>
    <property type="match status" value="1"/>
</dbReference>
<proteinExistence type="predicted"/>
<dbReference type="CDD" id="cd00130">
    <property type="entry name" value="PAS"/>
    <property type="match status" value="3"/>
</dbReference>
<dbReference type="Pfam" id="PF08447">
    <property type="entry name" value="PAS_3"/>
    <property type="match status" value="1"/>
</dbReference>
<keyword evidence="10" id="KW-1185">Reference proteome</keyword>
<dbReference type="PROSITE" id="PS50112">
    <property type="entry name" value="PAS"/>
    <property type="match status" value="2"/>
</dbReference>
<dbReference type="InterPro" id="IPR036097">
    <property type="entry name" value="HisK_dim/P_sf"/>
</dbReference>
<dbReference type="SMART" id="SM00086">
    <property type="entry name" value="PAC"/>
    <property type="match status" value="3"/>
</dbReference>
<dbReference type="EC" id="2.7.13.3" evidence="2"/>
<feature type="domain" description="PAS" evidence="7">
    <location>
        <begin position="9"/>
        <end position="80"/>
    </location>
</feature>
<dbReference type="InterPro" id="IPR000700">
    <property type="entry name" value="PAS-assoc_C"/>
</dbReference>
<dbReference type="SMART" id="SM00388">
    <property type="entry name" value="HisKA"/>
    <property type="match status" value="1"/>
</dbReference>
<evidence type="ECO:0000256" key="5">
    <source>
        <dbReference type="ARBA" id="ARBA00022777"/>
    </source>
</evidence>
<evidence type="ECO:0000259" key="7">
    <source>
        <dbReference type="PROSITE" id="PS50112"/>
    </source>
</evidence>
<dbReference type="InterPro" id="IPR052162">
    <property type="entry name" value="Sensor_kinase/Photoreceptor"/>
</dbReference>
<feature type="domain" description="PAC" evidence="8">
    <location>
        <begin position="337"/>
        <end position="391"/>
    </location>
</feature>
<dbReference type="NCBIfam" id="TIGR00229">
    <property type="entry name" value="sensory_box"/>
    <property type="match status" value="2"/>
</dbReference>
<gene>
    <name evidence="9" type="ORF">GCM10023184_21100</name>
</gene>
<sequence>MTPIQPDLLQDRYQMALEAAGFGIIDNNLEKDEIYCSDWCYELYGLSRSEVVTLQRLLSCMHPDDALRTRRKLAGCMDPDLREPYENEYRIIDPASGTVRSWVKARGKVYFNDTRKPVRLVVTVQDITAEIRGRGTRQKLITLVENSIELMSVLELDGRNSYINKAGMEMLGFDNFEQVLTTPISDLHEPEDIAFVQANVLPSVMQQGRWSGAMRVRHLRTGEVFHVFNNTVRIDDPITGEPIAIGAVMRDMRPELEAQRALAESERNFRALVMQAPVGMCILAGEHLVFELANERYCKLLDVQPADLLGRRLTDALPRSEASGVAGWLRGVLHSGMPFSGQEFELQYGGATRYVDFVYEPLRSGTGSVEKVMVVLLDVTEKVLTRRRLEESERSLQERVAERTEELLRKNKELEEYAYVTSHDLQEPLRKIRLFAGMIREQEADRMSPGAQVRINKVIESAERMSNALSDLLHFSSLTHEEQSEDVDLEGVLRDVCTDLELLIGERQARIEIGPLPVLRAVRQQMHQVFYNLLSNALKFAGEGKVPEISVTVEQRTPSEEPAKCWIRVRDNGIGFSPENREKIFGLFQRLHARHEFQGSGIGLALCRKAVQSHGGMIYAESTPGEGATFYVGFPLERVLRHS</sequence>
<evidence type="ECO:0000256" key="2">
    <source>
        <dbReference type="ARBA" id="ARBA00012438"/>
    </source>
</evidence>
<dbReference type="PANTHER" id="PTHR43304">
    <property type="entry name" value="PHYTOCHROME-LIKE PROTEIN CPH1"/>
    <property type="match status" value="1"/>
</dbReference>